<sequence length="222" mass="23087">MMLKVKLRRCLLMTLSISASLLSHTVSADTRVNIVGLFSNKAVLMINGGRPQTLSVGQTVDGVKLIAADSSSATLSIEGKTKQLGMGQAASVGETSSSSNPSVTLYASAGGHFVSECKVNGVPLKFLIDTGATTVALNSGDAKFAKIDYKKGEPVQVSTANGVVTAYRVTIANLKIGGITLSQVEGNVLEGGFPSVVLMGMSALSRMEVKHQGSTMTLTKKY</sequence>
<reference evidence="2 3" key="2">
    <citation type="journal article" date="2011" name="J. Bacteriol.">
        <title>Genomes of three methylotrophs from a single niche uncover genetic and metabolic divergence of Methylophilaceae.</title>
        <authorList>
            <person name="Lapidus A."/>
            <person name="Clum A."/>
            <person name="Labutti K."/>
            <person name="Kaluzhnaya M.G."/>
            <person name="Lim S."/>
            <person name="Beck D.A."/>
            <person name="Glavina Del Rio T."/>
            <person name="Nolan M."/>
            <person name="Mavromatis K."/>
            <person name="Huntemann M."/>
            <person name="Lucas S."/>
            <person name="Lidstrom M.E."/>
            <person name="Ivanova N."/>
            <person name="Chistoserdova L."/>
        </authorList>
    </citation>
    <scope>NUCLEOTIDE SEQUENCE [LARGE SCALE GENOMIC DNA]</scope>
    <source>
        <strain evidence="3">JLW8 / ATCC BAA-1282 / DSM 17540</strain>
    </source>
</reference>
<dbReference type="AlphaFoldDB" id="C6WUB3"/>
<dbReference type="STRING" id="583345.Mmol_0602"/>
<dbReference type="eggNOG" id="COG3577">
    <property type="taxonomic scope" value="Bacteria"/>
</dbReference>
<dbReference type="SUPFAM" id="SSF50630">
    <property type="entry name" value="Acid proteases"/>
    <property type="match status" value="1"/>
</dbReference>
<accession>C6WUB3</accession>
<dbReference type="HOGENOM" id="CLU_104576_0_0_4"/>
<evidence type="ECO:0008006" key="4">
    <source>
        <dbReference type="Google" id="ProtNLM"/>
    </source>
</evidence>
<dbReference type="CDD" id="cd05483">
    <property type="entry name" value="retropepsin_like_bacteria"/>
    <property type="match status" value="1"/>
</dbReference>
<keyword evidence="1" id="KW-0732">Signal</keyword>
<dbReference type="GO" id="GO:0006508">
    <property type="term" value="P:proteolysis"/>
    <property type="evidence" value="ECO:0007669"/>
    <property type="project" value="InterPro"/>
</dbReference>
<feature type="chain" id="PRO_5002972997" description="TIGR02281 family clan AA aspartic protease" evidence="1">
    <location>
        <begin position="29"/>
        <end position="222"/>
    </location>
</feature>
<dbReference type="InterPro" id="IPR034122">
    <property type="entry name" value="Retropepsin-like_bacterial"/>
</dbReference>
<organism evidence="2 3">
    <name type="scientific">Methylotenera mobilis (strain JLW8 / ATCC BAA-1282 / DSM 17540)</name>
    <dbReference type="NCBI Taxonomy" id="583345"/>
    <lineage>
        <taxon>Bacteria</taxon>
        <taxon>Pseudomonadati</taxon>
        <taxon>Pseudomonadota</taxon>
        <taxon>Betaproteobacteria</taxon>
        <taxon>Nitrosomonadales</taxon>
        <taxon>Methylophilaceae</taxon>
        <taxon>Methylotenera</taxon>
    </lineage>
</organism>
<gene>
    <name evidence="2" type="ordered locus">Mmol_0602</name>
</gene>
<feature type="signal peptide" evidence="1">
    <location>
        <begin position="1"/>
        <end position="28"/>
    </location>
</feature>
<dbReference type="Proteomes" id="UP000002742">
    <property type="component" value="Chromosome"/>
</dbReference>
<evidence type="ECO:0000313" key="2">
    <source>
        <dbReference type="EMBL" id="ACT47512.1"/>
    </source>
</evidence>
<reference evidence="3" key="1">
    <citation type="submission" date="2009-07" db="EMBL/GenBank/DDBJ databases">
        <title>Complete sequence of Methylotenera mobilis JLW8.</title>
        <authorList>
            <consortium name="US DOE Joint Genome Institute"/>
            <person name="Lucas S."/>
            <person name="Copeland A."/>
            <person name="Lapidus A."/>
            <person name="Glavina del Rio T."/>
            <person name="Tice H."/>
            <person name="Bruce D."/>
            <person name="Goodwin L."/>
            <person name="Pitluck S."/>
            <person name="LaButti K.M."/>
            <person name="Clum A."/>
            <person name="Larimer F."/>
            <person name="Land M."/>
            <person name="Hauser L."/>
            <person name="Kyrpides N."/>
            <person name="Mikhailova N."/>
            <person name="Kayluzhnaya M."/>
            <person name="Chistoserdova L."/>
        </authorList>
    </citation>
    <scope>NUCLEOTIDE SEQUENCE [LARGE SCALE GENOMIC DNA]</scope>
    <source>
        <strain evidence="3">JLW8 / ATCC BAA-1282 / DSM 17540</strain>
    </source>
</reference>
<proteinExistence type="predicted"/>
<dbReference type="EMBL" id="CP001672">
    <property type="protein sequence ID" value="ACT47512.1"/>
    <property type="molecule type" value="Genomic_DNA"/>
</dbReference>
<evidence type="ECO:0000256" key="1">
    <source>
        <dbReference type="SAM" id="SignalP"/>
    </source>
</evidence>
<protein>
    <recommendedName>
        <fullName evidence="4">TIGR02281 family clan AA aspartic protease</fullName>
    </recommendedName>
</protein>
<dbReference type="InterPro" id="IPR011969">
    <property type="entry name" value="Clan_AA_Asp_peptidase_C"/>
</dbReference>
<dbReference type="KEGG" id="mmb:Mmol_0602"/>
<evidence type="ECO:0000313" key="3">
    <source>
        <dbReference type="Proteomes" id="UP000002742"/>
    </source>
</evidence>
<name>C6WUB3_METML</name>
<dbReference type="InterPro" id="IPR001969">
    <property type="entry name" value="Aspartic_peptidase_AS"/>
</dbReference>
<dbReference type="GO" id="GO:0004190">
    <property type="term" value="F:aspartic-type endopeptidase activity"/>
    <property type="evidence" value="ECO:0007669"/>
    <property type="project" value="InterPro"/>
</dbReference>
<dbReference type="PROSITE" id="PS00141">
    <property type="entry name" value="ASP_PROTEASE"/>
    <property type="match status" value="1"/>
</dbReference>
<dbReference type="InterPro" id="IPR021109">
    <property type="entry name" value="Peptidase_aspartic_dom_sf"/>
</dbReference>
<dbReference type="Pfam" id="PF13975">
    <property type="entry name" value="gag-asp_proteas"/>
    <property type="match status" value="1"/>
</dbReference>
<keyword evidence="3" id="KW-1185">Reference proteome</keyword>
<dbReference type="Gene3D" id="2.40.70.10">
    <property type="entry name" value="Acid Proteases"/>
    <property type="match status" value="1"/>
</dbReference>
<dbReference type="NCBIfam" id="TIGR02281">
    <property type="entry name" value="clan_AA_DTGA"/>
    <property type="match status" value="1"/>
</dbReference>